<comment type="subcellular location">
    <subcellularLocation>
        <location evidence="2">Cell membrane</location>
        <topology evidence="2">Multi-pass membrane protein</topology>
    </subcellularLocation>
</comment>
<keyword evidence="3" id="KW-0812">Transmembrane</keyword>
<feature type="transmembrane region" description="Helical" evidence="3">
    <location>
        <begin position="129"/>
        <end position="153"/>
    </location>
</feature>
<dbReference type="RefSeq" id="WP_204916911.1">
    <property type="nucleotide sequence ID" value="NZ_BAAAQP010000008.1"/>
</dbReference>
<evidence type="ECO:0000256" key="1">
    <source>
        <dbReference type="ARBA" id="ARBA00010692"/>
    </source>
</evidence>
<feature type="transmembrane region" description="Helical" evidence="3">
    <location>
        <begin position="159"/>
        <end position="185"/>
    </location>
</feature>
<feature type="transmembrane region" description="Helical" evidence="3">
    <location>
        <begin position="71"/>
        <end position="89"/>
    </location>
</feature>
<dbReference type="EMBL" id="JAFBCF010000001">
    <property type="protein sequence ID" value="MBM7798355.1"/>
    <property type="molecule type" value="Genomic_DNA"/>
</dbReference>
<dbReference type="Gene3D" id="1.10.1760.20">
    <property type="match status" value="1"/>
</dbReference>
<gene>
    <name evidence="4" type="ORF">JOE57_001276</name>
</gene>
<keyword evidence="2" id="KW-0813">Transport</keyword>
<comment type="caution">
    <text evidence="4">The sequence shown here is derived from an EMBL/GenBank/DDBJ whole genome shotgun (WGS) entry which is preliminary data.</text>
</comment>
<keyword evidence="3" id="KW-1133">Transmembrane helix</keyword>
<evidence type="ECO:0000313" key="5">
    <source>
        <dbReference type="Proteomes" id="UP000704762"/>
    </source>
</evidence>
<dbReference type="Pfam" id="PF02632">
    <property type="entry name" value="BioY"/>
    <property type="match status" value="1"/>
</dbReference>
<evidence type="ECO:0000256" key="2">
    <source>
        <dbReference type="PIRNR" id="PIRNR016661"/>
    </source>
</evidence>
<dbReference type="PANTHER" id="PTHR34295:SF1">
    <property type="entry name" value="BIOTIN TRANSPORTER BIOY"/>
    <property type="match status" value="1"/>
</dbReference>
<dbReference type="InterPro" id="IPR003784">
    <property type="entry name" value="BioY"/>
</dbReference>
<feature type="transmembrane region" description="Helical" evidence="3">
    <location>
        <begin position="20"/>
        <end position="42"/>
    </location>
</feature>
<feature type="transmembrane region" description="Helical" evidence="3">
    <location>
        <begin position="95"/>
        <end position="117"/>
    </location>
</feature>
<proteinExistence type="inferred from homology"/>
<feature type="transmembrane region" description="Helical" evidence="3">
    <location>
        <begin position="48"/>
        <end position="66"/>
    </location>
</feature>
<evidence type="ECO:0000256" key="3">
    <source>
        <dbReference type="SAM" id="Phobius"/>
    </source>
</evidence>
<comment type="similarity">
    <text evidence="1 2">Belongs to the BioY family.</text>
</comment>
<evidence type="ECO:0000313" key="4">
    <source>
        <dbReference type="EMBL" id="MBM7798355.1"/>
    </source>
</evidence>
<keyword evidence="5" id="KW-1185">Reference proteome</keyword>
<name>A0ABS2RH71_9ACTN</name>
<dbReference type="PANTHER" id="PTHR34295">
    <property type="entry name" value="BIOTIN TRANSPORTER BIOY"/>
    <property type="match status" value="1"/>
</dbReference>
<keyword evidence="2 3" id="KW-0472">Membrane</keyword>
<accession>A0ABS2RH71</accession>
<keyword evidence="2" id="KW-1003">Cell membrane</keyword>
<organism evidence="4 5">
    <name type="scientific">Microlunatus panaciterrae</name>
    <dbReference type="NCBI Taxonomy" id="400768"/>
    <lineage>
        <taxon>Bacteria</taxon>
        <taxon>Bacillati</taxon>
        <taxon>Actinomycetota</taxon>
        <taxon>Actinomycetes</taxon>
        <taxon>Propionibacteriales</taxon>
        <taxon>Propionibacteriaceae</taxon>
        <taxon>Microlunatus</taxon>
    </lineage>
</organism>
<dbReference type="PIRSF" id="PIRSF016661">
    <property type="entry name" value="BioY"/>
    <property type="match status" value="1"/>
</dbReference>
<sequence length="192" mass="19264">MSSITSVSPRTLADAIPGGLARNVALVLGGAGFVGIAAQLAVPLPFTPVPLTLQTFAVLLTVSVLGSRRGLLSMGLYLVAGAAGVPWFAGGSSGFTSASFGYIVGFVLAALVVGHLAARGADRTPLKAAGLMVLGNLAIYAVGVPWLMVIAHLSLPTALALGVVPFLIGDAIKIAVAAGVLPAAWKVINSRR</sequence>
<reference evidence="4 5" key="1">
    <citation type="submission" date="2021-01" db="EMBL/GenBank/DDBJ databases">
        <title>Sequencing the genomes of 1000 actinobacteria strains.</title>
        <authorList>
            <person name="Klenk H.-P."/>
        </authorList>
    </citation>
    <scope>NUCLEOTIDE SEQUENCE [LARGE SCALE GENOMIC DNA]</scope>
    <source>
        <strain evidence="4 5">DSM 18662</strain>
    </source>
</reference>
<dbReference type="Proteomes" id="UP000704762">
    <property type="component" value="Unassembled WGS sequence"/>
</dbReference>
<protein>
    <recommendedName>
        <fullName evidence="2">Biotin transporter</fullName>
    </recommendedName>
</protein>